<feature type="disulfide bond" evidence="19">
    <location>
        <begin position="313"/>
        <end position="331"/>
    </location>
</feature>
<evidence type="ECO:0000256" key="21">
    <source>
        <dbReference type="SAM" id="Phobius"/>
    </source>
</evidence>
<evidence type="ECO:0000313" key="23">
    <source>
        <dbReference type="Proteomes" id="UP001141434"/>
    </source>
</evidence>
<evidence type="ECO:0000256" key="15">
    <source>
        <dbReference type="ARBA" id="ARBA00043788"/>
    </source>
</evidence>
<keyword evidence="6" id="KW-0378">Hydrolase</keyword>
<feature type="disulfide bond" evidence="19">
    <location>
        <begin position="264"/>
        <end position="520"/>
    </location>
</feature>
<comment type="catalytic activity">
    <reaction evidence="14">
        <text>1D-myo-inositol 1,2,4,5,6-pentakisphosphate + H2O = 1D-myo-inositol 1,2,5,6-tetrakisphosphate + phosphate</text>
        <dbReference type="Rhea" id="RHEA:77115"/>
        <dbReference type="ChEBI" id="CHEBI:15377"/>
        <dbReference type="ChEBI" id="CHEBI:43474"/>
        <dbReference type="ChEBI" id="CHEBI:57798"/>
        <dbReference type="ChEBI" id="CHEBI:195535"/>
    </reaction>
    <physiologicalReaction direction="left-to-right" evidence="14">
        <dbReference type="Rhea" id="RHEA:77116"/>
    </physiologicalReaction>
</comment>
<evidence type="ECO:0000256" key="6">
    <source>
        <dbReference type="ARBA" id="ARBA00022801"/>
    </source>
</evidence>
<dbReference type="Proteomes" id="UP001141434">
    <property type="component" value="Unassembled WGS sequence"/>
</dbReference>
<dbReference type="GO" id="GO:0016158">
    <property type="term" value="F:inositol hexakisphosphate 3-phosphatase activity"/>
    <property type="evidence" value="ECO:0007669"/>
    <property type="project" value="UniProtKB-EC"/>
</dbReference>
<keyword evidence="8" id="KW-0325">Glycoprotein</keyword>
<evidence type="ECO:0000256" key="7">
    <source>
        <dbReference type="ARBA" id="ARBA00023157"/>
    </source>
</evidence>
<protein>
    <recommendedName>
        <fullName evidence="16">Phytase A</fullName>
        <ecNumber evidence="4">3.1.3.8</ecNumber>
    </recommendedName>
    <alternativeName>
        <fullName evidence="17">Histidine acid phosphatase phyA</fullName>
    </alternativeName>
    <alternativeName>
        <fullName evidence="10">Myo-inositol hexakisphosphate phosphohydrolase A</fullName>
    </alternativeName>
    <alternativeName>
        <fullName evidence="9">Myo-inositol-hexaphosphate 3-phosphohydrolase A</fullName>
    </alternativeName>
</protein>
<feature type="active site" description="Nucleophile" evidence="18">
    <location>
        <position position="131"/>
    </location>
</feature>
<proteinExistence type="inferred from homology"/>
<dbReference type="InterPro" id="IPR016274">
    <property type="entry name" value="Histidine_acid_Pase_euk"/>
</dbReference>
<evidence type="ECO:0000256" key="12">
    <source>
        <dbReference type="ARBA" id="ARBA00043675"/>
    </source>
</evidence>
<dbReference type="Pfam" id="PF00328">
    <property type="entry name" value="His_Phos_2"/>
    <property type="match status" value="1"/>
</dbReference>
<evidence type="ECO:0000256" key="1">
    <source>
        <dbReference type="ARBA" id="ARBA00004613"/>
    </source>
</evidence>
<dbReference type="EC" id="3.1.3.8" evidence="4"/>
<name>A0A9W9F9C0_9EURO</name>
<keyword evidence="5" id="KW-0964">Secreted</keyword>
<dbReference type="InterPro" id="IPR033379">
    <property type="entry name" value="Acid_Pase_AS"/>
</dbReference>
<comment type="subunit">
    <text evidence="3">Monomer.</text>
</comment>
<evidence type="ECO:0000256" key="13">
    <source>
        <dbReference type="ARBA" id="ARBA00043721"/>
    </source>
</evidence>
<comment type="catalytic activity">
    <reaction evidence="15">
        <text>1D-myo-inositol hexakisphosphate + H2O = 1D-myo-inositol 1,2,4,5,6-pentakisphosphate + phosphate</text>
        <dbReference type="Rhea" id="RHEA:16989"/>
        <dbReference type="ChEBI" id="CHEBI:15377"/>
        <dbReference type="ChEBI" id="CHEBI:43474"/>
        <dbReference type="ChEBI" id="CHEBI:57798"/>
        <dbReference type="ChEBI" id="CHEBI:58130"/>
        <dbReference type="EC" id="3.1.3.8"/>
    </reaction>
    <physiologicalReaction direction="left-to-right" evidence="15">
        <dbReference type="Rhea" id="RHEA:16990"/>
    </physiologicalReaction>
</comment>
<keyword evidence="7 19" id="KW-1015">Disulfide bond</keyword>
<dbReference type="RefSeq" id="XP_056511557.1">
    <property type="nucleotide sequence ID" value="XM_056655944.1"/>
</dbReference>
<dbReference type="InterPro" id="IPR000560">
    <property type="entry name" value="His_Pase_clade-2"/>
</dbReference>
<dbReference type="CDD" id="cd07061">
    <property type="entry name" value="HP_HAP_like"/>
    <property type="match status" value="1"/>
</dbReference>
<comment type="catalytic activity">
    <reaction evidence="12">
        <text>1D-myo-inositol 1,2-bisphosphate + H2O = 1D-myo-inositol 2-phosphate + phosphate</text>
        <dbReference type="Rhea" id="RHEA:77135"/>
        <dbReference type="ChEBI" id="CHEBI:15377"/>
        <dbReference type="ChEBI" id="CHEBI:43474"/>
        <dbReference type="ChEBI" id="CHEBI:84142"/>
        <dbReference type="ChEBI" id="CHEBI:195539"/>
    </reaction>
    <physiologicalReaction direction="left-to-right" evidence="12">
        <dbReference type="Rhea" id="RHEA:77136"/>
    </physiologicalReaction>
</comment>
<comment type="similarity">
    <text evidence="2">Belongs to the histidine acid phosphatase family.</text>
</comment>
<dbReference type="Gene3D" id="3.40.50.1240">
    <property type="entry name" value="Phosphoglycerate mutase-like"/>
    <property type="match status" value="1"/>
</dbReference>
<dbReference type="FunFam" id="3.40.50.1240:FF:000027">
    <property type="entry name" value="3-phytase A"/>
    <property type="match status" value="1"/>
</dbReference>
<dbReference type="InterPro" id="IPR029033">
    <property type="entry name" value="His_PPase_superfam"/>
</dbReference>
<evidence type="ECO:0000256" key="2">
    <source>
        <dbReference type="ARBA" id="ARBA00005375"/>
    </source>
</evidence>
<dbReference type="GO" id="GO:0005576">
    <property type="term" value="C:extracellular region"/>
    <property type="evidence" value="ECO:0007669"/>
    <property type="project" value="UniProtKB-SubCell"/>
</dbReference>
<evidence type="ECO:0000256" key="14">
    <source>
        <dbReference type="ARBA" id="ARBA00043748"/>
    </source>
</evidence>
<dbReference type="GO" id="GO:0003993">
    <property type="term" value="F:acid phosphatase activity"/>
    <property type="evidence" value="ECO:0007669"/>
    <property type="project" value="TreeGrafter"/>
</dbReference>
<dbReference type="PROSITE" id="PS00616">
    <property type="entry name" value="HIS_ACID_PHOSPHAT_1"/>
    <property type="match status" value="1"/>
</dbReference>
<feature type="transmembrane region" description="Helical" evidence="21">
    <location>
        <begin position="32"/>
        <end position="52"/>
    </location>
</feature>
<dbReference type="PANTHER" id="PTHR20963:SF24">
    <property type="entry name" value="3-PHYTASE B"/>
    <property type="match status" value="1"/>
</dbReference>
<keyword evidence="21" id="KW-0472">Membrane</keyword>
<dbReference type="AlphaFoldDB" id="A0A9W9F9C0"/>
<dbReference type="EMBL" id="JAPMSZ010000007">
    <property type="protein sequence ID" value="KAJ5096006.1"/>
    <property type="molecule type" value="Genomic_DNA"/>
</dbReference>
<keyword evidence="21" id="KW-1133">Transmembrane helix</keyword>
<evidence type="ECO:0000313" key="22">
    <source>
        <dbReference type="EMBL" id="KAJ5096006.1"/>
    </source>
</evidence>
<reference evidence="22" key="2">
    <citation type="journal article" date="2023" name="IMA Fungus">
        <title>Comparative genomic study of the Penicillium genus elucidates a diverse pangenome and 15 lateral gene transfer events.</title>
        <authorList>
            <person name="Petersen C."/>
            <person name="Sorensen T."/>
            <person name="Nielsen M.R."/>
            <person name="Sondergaard T.E."/>
            <person name="Sorensen J.L."/>
            <person name="Fitzpatrick D.A."/>
            <person name="Frisvad J.C."/>
            <person name="Nielsen K.L."/>
        </authorList>
    </citation>
    <scope>NUCLEOTIDE SEQUENCE</scope>
    <source>
        <strain evidence="22">IBT 34128</strain>
    </source>
</reference>
<evidence type="ECO:0000256" key="9">
    <source>
        <dbReference type="ARBA" id="ARBA00041857"/>
    </source>
</evidence>
<evidence type="ECO:0000256" key="19">
    <source>
        <dbReference type="PIRSR" id="PIRSR000894-2"/>
    </source>
</evidence>
<dbReference type="PROSITE" id="PS00778">
    <property type="entry name" value="HIS_ACID_PHOSPHAT_2"/>
    <property type="match status" value="1"/>
</dbReference>
<evidence type="ECO:0000256" key="20">
    <source>
        <dbReference type="SAM" id="MobiDB-lite"/>
    </source>
</evidence>
<evidence type="ECO:0000256" key="8">
    <source>
        <dbReference type="ARBA" id="ARBA00023180"/>
    </source>
</evidence>
<feature type="disulfide bond" evidence="19">
    <location>
        <begin position="491"/>
        <end position="499"/>
    </location>
</feature>
<dbReference type="PIRSF" id="PIRSF000894">
    <property type="entry name" value="Acid_phosphatase"/>
    <property type="match status" value="1"/>
</dbReference>
<evidence type="ECO:0000256" key="10">
    <source>
        <dbReference type="ARBA" id="ARBA00042300"/>
    </source>
</evidence>
<evidence type="ECO:0000256" key="5">
    <source>
        <dbReference type="ARBA" id="ARBA00022525"/>
    </source>
</evidence>
<gene>
    <name evidence="22" type="ORF">NUU61_005362</name>
</gene>
<feature type="active site" description="Proton donor" evidence="18">
    <location>
        <position position="410"/>
    </location>
</feature>
<comment type="catalytic activity">
    <reaction evidence="13">
        <text>1D-myo-inositol 1,2,6-trisphosphate + H2O = 1D-myo-inositol 1,2-bisphosphate + phosphate</text>
        <dbReference type="Rhea" id="RHEA:77131"/>
        <dbReference type="ChEBI" id="CHEBI:15377"/>
        <dbReference type="ChEBI" id="CHEBI:43474"/>
        <dbReference type="ChEBI" id="CHEBI:195537"/>
        <dbReference type="ChEBI" id="CHEBI:195539"/>
    </reaction>
    <physiologicalReaction direction="left-to-right" evidence="13">
        <dbReference type="Rhea" id="RHEA:77132"/>
    </physiologicalReaction>
</comment>
<feature type="disulfide bond" evidence="19">
    <location>
        <begin position="120"/>
        <end position="462"/>
    </location>
</feature>
<keyword evidence="23" id="KW-1185">Reference proteome</keyword>
<keyword evidence="21" id="KW-0812">Transmembrane</keyword>
<evidence type="ECO:0000256" key="4">
    <source>
        <dbReference type="ARBA" id="ARBA00012632"/>
    </source>
</evidence>
<evidence type="ECO:0000256" key="17">
    <source>
        <dbReference type="ARBA" id="ARBA00044262"/>
    </source>
</evidence>
<organism evidence="22 23">
    <name type="scientific">Penicillium alfredii</name>
    <dbReference type="NCBI Taxonomy" id="1506179"/>
    <lineage>
        <taxon>Eukaryota</taxon>
        <taxon>Fungi</taxon>
        <taxon>Dikarya</taxon>
        <taxon>Ascomycota</taxon>
        <taxon>Pezizomycotina</taxon>
        <taxon>Eurotiomycetes</taxon>
        <taxon>Eurotiomycetidae</taxon>
        <taxon>Eurotiales</taxon>
        <taxon>Aspergillaceae</taxon>
        <taxon>Penicillium</taxon>
    </lineage>
</organism>
<dbReference type="SUPFAM" id="SSF53254">
    <property type="entry name" value="Phosphoglycerate mutase-like"/>
    <property type="match status" value="1"/>
</dbReference>
<dbReference type="GeneID" id="81395112"/>
<dbReference type="OrthoDB" id="6509975at2759"/>
<evidence type="ECO:0000256" key="3">
    <source>
        <dbReference type="ARBA" id="ARBA00011245"/>
    </source>
</evidence>
<reference evidence="22" key="1">
    <citation type="submission" date="2022-11" db="EMBL/GenBank/DDBJ databases">
        <authorList>
            <person name="Petersen C."/>
        </authorList>
    </citation>
    <scope>NUCLEOTIDE SEQUENCE</scope>
    <source>
        <strain evidence="22">IBT 34128</strain>
    </source>
</reference>
<comment type="caution">
    <text evidence="22">The sequence shown here is derived from an EMBL/GenBank/DDBJ whole genome shotgun (WGS) entry which is preliminary data.</text>
</comment>
<comment type="subcellular location">
    <subcellularLocation>
        <location evidence="1">Secreted</location>
    </subcellularLocation>
</comment>
<dbReference type="PANTHER" id="PTHR20963">
    <property type="entry name" value="MULTIPLE INOSITOL POLYPHOSPHATE PHOSPHATASE-RELATED"/>
    <property type="match status" value="1"/>
</dbReference>
<sequence>MGRYHGQHQPGEEQRLLGNGNDQNAQQSPRRWTAVLLSLLGILVLSTVYLIGHRHQPAVLLHSVESGGTLTSFSTPQRDCNSIDSGYQCGRDISRHWGQYSPYFSLASESSISDDVPENCRVTFVQALSRHGARYPTETKSKRYAALVASIQANATAFYGKYAFLRSYRYTMGGNDLTIFGQRQMLNSGIKFYRRYGELANHTVPFIRASGSDRVVASGETFIEGFEEAKRQDKDADQQQPNPKIDVIITEGSSSNNSLNHNSCPRFEEDELGDKVKESYTAIFAPPIRHRLERDIPGVRLSDQDIVSLMDICPFDTVSRTPDGSEQSPFCDLFTEAEWAQYNYLQSLGKYYGYGAGNILGPAQGIGFVNELVARLTHTSVHDDTSTNHTLNANASFPINRTLYADFTHDNGLTPIFFALGLYNGTAPLSRTHVCSPAEEDGYSATWTVPFAARAYIEMMQCRSESGAADLDPEPLVRVLVNDRVVPLHGCPADSLGRCRRNDFVHGLSFARSGGNWRSCYEKQS</sequence>
<evidence type="ECO:0000256" key="18">
    <source>
        <dbReference type="PIRSR" id="PIRSR000894-1"/>
    </source>
</evidence>
<comment type="catalytic activity">
    <reaction evidence="11">
        <text>1D-myo-inositol 1,2,5,6-tetrakisphosphate + H2O = 1D-myo-inositol 1,2,6-trisphosphate + phosphate</text>
        <dbReference type="Rhea" id="RHEA:77119"/>
        <dbReference type="ChEBI" id="CHEBI:15377"/>
        <dbReference type="ChEBI" id="CHEBI:43474"/>
        <dbReference type="ChEBI" id="CHEBI:195535"/>
        <dbReference type="ChEBI" id="CHEBI:195537"/>
    </reaction>
    <physiologicalReaction direction="left-to-right" evidence="11">
        <dbReference type="Rhea" id="RHEA:77120"/>
    </physiologicalReaction>
</comment>
<evidence type="ECO:0000256" key="16">
    <source>
        <dbReference type="ARBA" id="ARBA00044106"/>
    </source>
</evidence>
<evidence type="ECO:0000256" key="11">
    <source>
        <dbReference type="ARBA" id="ARBA00043670"/>
    </source>
</evidence>
<accession>A0A9W9F9C0</accession>
<feature type="region of interest" description="Disordered" evidence="20">
    <location>
        <begin position="1"/>
        <end position="25"/>
    </location>
</feature>